<name>A0ABU9AV02_9BACT</name>
<feature type="region of interest" description="Disordered" evidence="1">
    <location>
        <begin position="25"/>
        <end position="70"/>
    </location>
</feature>
<organism evidence="3 4">
    <name type="scientific">Luteolibacter soli</name>
    <dbReference type="NCBI Taxonomy" id="3135280"/>
    <lineage>
        <taxon>Bacteria</taxon>
        <taxon>Pseudomonadati</taxon>
        <taxon>Verrucomicrobiota</taxon>
        <taxon>Verrucomicrobiia</taxon>
        <taxon>Verrucomicrobiales</taxon>
        <taxon>Verrucomicrobiaceae</taxon>
        <taxon>Luteolibacter</taxon>
    </lineage>
</organism>
<feature type="signal peptide" evidence="2">
    <location>
        <begin position="1"/>
        <end position="22"/>
    </location>
</feature>
<evidence type="ECO:0000313" key="4">
    <source>
        <dbReference type="Proteomes" id="UP001371305"/>
    </source>
</evidence>
<dbReference type="RefSeq" id="WP_341405185.1">
    <property type="nucleotide sequence ID" value="NZ_JBBUKT010000005.1"/>
</dbReference>
<evidence type="ECO:0000313" key="3">
    <source>
        <dbReference type="EMBL" id="MEK7951568.1"/>
    </source>
</evidence>
<evidence type="ECO:0000256" key="1">
    <source>
        <dbReference type="SAM" id="MobiDB-lite"/>
    </source>
</evidence>
<reference evidence="3 4" key="1">
    <citation type="submission" date="2024-04" db="EMBL/GenBank/DDBJ databases">
        <title>Luteolibacter sp. isolated from soil.</title>
        <authorList>
            <person name="An J."/>
        </authorList>
    </citation>
    <scope>NUCLEOTIDE SEQUENCE [LARGE SCALE GENOMIC DNA]</scope>
    <source>
        <strain evidence="3 4">Y139</strain>
    </source>
</reference>
<sequence>MKRRAILILAACLILIPAALLSSRDNRSSAGNSKTSASPKASTGQDAPFQDGSPPARKTRPAVSDLLPPGYQLEETSNGGCMLTIPGVGVYAATDVSVAARGLVFKGPITFAATKDGPWIGYAGEGASIHLAKDGTTKLSGDSAIIRENLPPTDFPDDRPPNR</sequence>
<protein>
    <submittedName>
        <fullName evidence="3">Uncharacterized protein</fullName>
    </submittedName>
</protein>
<keyword evidence="4" id="KW-1185">Reference proteome</keyword>
<dbReference type="EMBL" id="JBBUKT010000005">
    <property type="protein sequence ID" value="MEK7951568.1"/>
    <property type="molecule type" value="Genomic_DNA"/>
</dbReference>
<keyword evidence="2" id="KW-0732">Signal</keyword>
<feature type="region of interest" description="Disordered" evidence="1">
    <location>
        <begin position="142"/>
        <end position="163"/>
    </location>
</feature>
<proteinExistence type="predicted"/>
<comment type="caution">
    <text evidence="3">The sequence shown here is derived from an EMBL/GenBank/DDBJ whole genome shotgun (WGS) entry which is preliminary data.</text>
</comment>
<dbReference type="Proteomes" id="UP001371305">
    <property type="component" value="Unassembled WGS sequence"/>
</dbReference>
<gene>
    <name evidence="3" type="ORF">WKV53_13715</name>
</gene>
<feature type="chain" id="PRO_5045334086" evidence="2">
    <location>
        <begin position="23"/>
        <end position="163"/>
    </location>
</feature>
<accession>A0ABU9AV02</accession>
<feature type="compositionally biased region" description="Polar residues" evidence="1">
    <location>
        <begin position="28"/>
        <end position="45"/>
    </location>
</feature>
<evidence type="ECO:0000256" key="2">
    <source>
        <dbReference type="SAM" id="SignalP"/>
    </source>
</evidence>